<dbReference type="EMBL" id="JAPFFM010000009">
    <property type="protein sequence ID" value="KAJ6746282.1"/>
    <property type="molecule type" value="Genomic_DNA"/>
</dbReference>
<feature type="transmembrane region" description="Helical" evidence="1">
    <location>
        <begin position="72"/>
        <end position="92"/>
    </location>
</feature>
<keyword evidence="1" id="KW-0812">Transmembrane</keyword>
<gene>
    <name evidence="2" type="ORF">OIU74_028873</name>
</gene>
<evidence type="ECO:0000256" key="1">
    <source>
        <dbReference type="SAM" id="Phobius"/>
    </source>
</evidence>
<proteinExistence type="predicted"/>
<feature type="transmembrane region" description="Helical" evidence="1">
    <location>
        <begin position="43"/>
        <end position="60"/>
    </location>
</feature>
<sequence length="136" mass="16045">MIPFVLVMDLFLFIYLRIFRITFSSLENVLLQHLTAVSKSRTILTLPVILLLLLNLYINYMQPLVVTSLQFLWKFVVRILIVVADMAIVWIFETVSSSYDCFIKYFQLYLSLFSLFSYSFSLEFSFCTVHVHYSIP</sequence>
<feature type="transmembrane region" description="Helical" evidence="1">
    <location>
        <begin position="12"/>
        <end position="31"/>
    </location>
</feature>
<comment type="caution">
    <text evidence="2">The sequence shown here is derived from an EMBL/GenBank/DDBJ whole genome shotgun (WGS) entry which is preliminary data.</text>
</comment>
<protein>
    <submittedName>
        <fullName evidence="2">Uncharacterized protein</fullName>
    </submittedName>
</protein>
<dbReference type="AlphaFoldDB" id="A0A9Q0VD01"/>
<feature type="transmembrane region" description="Helical" evidence="1">
    <location>
        <begin position="112"/>
        <end position="133"/>
    </location>
</feature>
<organism evidence="2 3">
    <name type="scientific">Salix koriyanagi</name>
    <dbReference type="NCBI Taxonomy" id="2511006"/>
    <lineage>
        <taxon>Eukaryota</taxon>
        <taxon>Viridiplantae</taxon>
        <taxon>Streptophyta</taxon>
        <taxon>Embryophyta</taxon>
        <taxon>Tracheophyta</taxon>
        <taxon>Spermatophyta</taxon>
        <taxon>Magnoliopsida</taxon>
        <taxon>eudicotyledons</taxon>
        <taxon>Gunneridae</taxon>
        <taxon>Pentapetalae</taxon>
        <taxon>rosids</taxon>
        <taxon>fabids</taxon>
        <taxon>Malpighiales</taxon>
        <taxon>Salicaceae</taxon>
        <taxon>Saliceae</taxon>
        <taxon>Salix</taxon>
    </lineage>
</organism>
<evidence type="ECO:0000313" key="2">
    <source>
        <dbReference type="EMBL" id="KAJ6746282.1"/>
    </source>
</evidence>
<accession>A0A9Q0VD01</accession>
<dbReference type="Proteomes" id="UP001151752">
    <property type="component" value="Chromosome 6"/>
</dbReference>
<keyword evidence="3" id="KW-1185">Reference proteome</keyword>
<keyword evidence="1" id="KW-0472">Membrane</keyword>
<evidence type="ECO:0000313" key="3">
    <source>
        <dbReference type="Proteomes" id="UP001151752"/>
    </source>
</evidence>
<reference evidence="2" key="1">
    <citation type="submission" date="2022-11" db="EMBL/GenBank/DDBJ databases">
        <authorList>
            <person name="Hyden B.L."/>
            <person name="Feng K."/>
            <person name="Yates T."/>
            <person name="Jawdy S."/>
            <person name="Smart L.B."/>
            <person name="Muchero W."/>
        </authorList>
    </citation>
    <scope>NUCLEOTIDE SEQUENCE</scope>
    <source>
        <tissue evidence="2">Shoot tip</tissue>
    </source>
</reference>
<name>A0A9Q0VD01_9ROSI</name>
<keyword evidence="1" id="KW-1133">Transmembrane helix</keyword>
<reference evidence="2" key="2">
    <citation type="journal article" date="2023" name="Int. J. Mol. Sci.">
        <title>De Novo Assembly and Annotation of 11 Diverse Shrub Willow (Salix) Genomes Reveals Novel Gene Organization in Sex-Linked Regions.</title>
        <authorList>
            <person name="Hyden B."/>
            <person name="Feng K."/>
            <person name="Yates T.B."/>
            <person name="Jawdy S."/>
            <person name="Cereghino C."/>
            <person name="Smart L.B."/>
            <person name="Muchero W."/>
        </authorList>
    </citation>
    <scope>NUCLEOTIDE SEQUENCE</scope>
    <source>
        <tissue evidence="2">Shoot tip</tissue>
    </source>
</reference>